<feature type="compositionally biased region" description="Basic and acidic residues" evidence="1">
    <location>
        <begin position="98"/>
        <end position="110"/>
    </location>
</feature>
<evidence type="ECO:0000313" key="2">
    <source>
        <dbReference type="EMBL" id="GMG14926.1"/>
    </source>
</evidence>
<feature type="compositionally biased region" description="Polar residues" evidence="1">
    <location>
        <begin position="195"/>
        <end position="207"/>
    </location>
</feature>
<evidence type="ECO:0000256" key="1">
    <source>
        <dbReference type="SAM" id="MobiDB-lite"/>
    </source>
</evidence>
<feature type="region of interest" description="Disordered" evidence="1">
    <location>
        <begin position="98"/>
        <end position="118"/>
    </location>
</feature>
<evidence type="ECO:0000313" key="3">
    <source>
        <dbReference type="Proteomes" id="UP001165121"/>
    </source>
</evidence>
<comment type="caution">
    <text evidence="2">The sequence shown here is derived from an EMBL/GenBank/DDBJ whole genome shotgun (WGS) entry which is preliminary data.</text>
</comment>
<keyword evidence="3" id="KW-1185">Reference proteome</keyword>
<dbReference type="AlphaFoldDB" id="A0A9W6YHT2"/>
<dbReference type="EMBL" id="BSXT01018862">
    <property type="protein sequence ID" value="GMG14926.1"/>
    <property type="molecule type" value="Genomic_DNA"/>
</dbReference>
<proteinExistence type="predicted"/>
<reference evidence="2" key="1">
    <citation type="submission" date="2023-04" db="EMBL/GenBank/DDBJ databases">
        <title>Phytophthora fragariaefolia NBRC 109709.</title>
        <authorList>
            <person name="Ichikawa N."/>
            <person name="Sato H."/>
            <person name="Tonouchi N."/>
        </authorList>
    </citation>
    <scope>NUCLEOTIDE SEQUENCE</scope>
    <source>
        <strain evidence="2">NBRC 109709</strain>
    </source>
</reference>
<protein>
    <submittedName>
        <fullName evidence="2">Unnamed protein product</fullName>
    </submittedName>
</protein>
<feature type="compositionally biased region" description="Acidic residues" evidence="1">
    <location>
        <begin position="165"/>
        <end position="175"/>
    </location>
</feature>
<sequence>MASTGVNEGVIKVKVTHVTPWIASTMGRSKRPATSTSFYKRTMDDEEVEDGSLNIQESGSNEEAVGQDLLELVDFEWCEIDLDAQAMFTLDANGSISDVDHESNEERVENQADSLGSRGGVNDRRICLCSLEDHVGEDKTYGYSVEPGTKISSVLPAKNPFPVDLLDDDDDEDTTNDDHTHNNAFEYKTPHSVDANPSTTGSDSNSADEYHPSEFNSESGGSDDDYHLGDD</sequence>
<dbReference type="Proteomes" id="UP001165121">
    <property type="component" value="Unassembled WGS sequence"/>
</dbReference>
<gene>
    <name evidence="2" type="ORF">Pfra01_002926400</name>
</gene>
<accession>A0A9W6YHT2</accession>
<name>A0A9W6YHT2_9STRA</name>
<feature type="region of interest" description="Disordered" evidence="1">
    <location>
        <begin position="146"/>
        <end position="231"/>
    </location>
</feature>
<organism evidence="2 3">
    <name type="scientific">Phytophthora fragariaefolia</name>
    <dbReference type="NCBI Taxonomy" id="1490495"/>
    <lineage>
        <taxon>Eukaryota</taxon>
        <taxon>Sar</taxon>
        <taxon>Stramenopiles</taxon>
        <taxon>Oomycota</taxon>
        <taxon>Peronosporomycetes</taxon>
        <taxon>Peronosporales</taxon>
        <taxon>Peronosporaceae</taxon>
        <taxon>Phytophthora</taxon>
    </lineage>
</organism>